<dbReference type="PANTHER" id="PTHR36115:SF6">
    <property type="entry name" value="PROLINE-RICH ANTIGEN HOMOLOG"/>
    <property type="match status" value="1"/>
</dbReference>
<comment type="caution">
    <text evidence="9">The sequence shown here is derived from an EMBL/GenBank/DDBJ whole genome shotgun (WGS) entry which is preliminary data.</text>
</comment>
<evidence type="ECO:0000259" key="8">
    <source>
        <dbReference type="Pfam" id="PF06271"/>
    </source>
</evidence>
<feature type="domain" description="RDD" evidence="8">
    <location>
        <begin position="66"/>
        <end position="218"/>
    </location>
</feature>
<evidence type="ECO:0000256" key="3">
    <source>
        <dbReference type="ARBA" id="ARBA00022692"/>
    </source>
</evidence>
<evidence type="ECO:0000313" key="9">
    <source>
        <dbReference type="EMBL" id="GAA1264474.1"/>
    </source>
</evidence>
<dbReference type="Proteomes" id="UP001500037">
    <property type="component" value="Unassembled WGS sequence"/>
</dbReference>
<dbReference type="PANTHER" id="PTHR36115">
    <property type="entry name" value="PROLINE-RICH ANTIGEN HOMOLOG-RELATED"/>
    <property type="match status" value="1"/>
</dbReference>
<dbReference type="Pfam" id="PF06271">
    <property type="entry name" value="RDD"/>
    <property type="match status" value="1"/>
</dbReference>
<feature type="region of interest" description="Disordered" evidence="6">
    <location>
        <begin position="1"/>
        <end position="40"/>
    </location>
</feature>
<keyword evidence="4 7" id="KW-1133">Transmembrane helix</keyword>
<comment type="subcellular location">
    <subcellularLocation>
        <location evidence="1">Cell membrane</location>
        <topology evidence="1">Multi-pass membrane protein</topology>
    </subcellularLocation>
</comment>
<keyword evidence="5 7" id="KW-0472">Membrane</keyword>
<dbReference type="RefSeq" id="WP_344445445.1">
    <property type="nucleotide sequence ID" value="NZ_BAAALF010000164.1"/>
</dbReference>
<keyword evidence="2" id="KW-1003">Cell membrane</keyword>
<feature type="transmembrane region" description="Helical" evidence="7">
    <location>
        <begin position="123"/>
        <end position="147"/>
    </location>
</feature>
<keyword evidence="10" id="KW-1185">Reference proteome</keyword>
<protein>
    <recommendedName>
        <fullName evidence="8">RDD domain-containing protein</fullName>
    </recommendedName>
</protein>
<evidence type="ECO:0000256" key="5">
    <source>
        <dbReference type="ARBA" id="ARBA00023136"/>
    </source>
</evidence>
<evidence type="ECO:0000313" key="10">
    <source>
        <dbReference type="Proteomes" id="UP001500037"/>
    </source>
</evidence>
<accession>A0ABN1WVI3</accession>
<dbReference type="InterPro" id="IPR051791">
    <property type="entry name" value="Pra-immunoreactive"/>
</dbReference>
<feature type="compositionally biased region" description="Low complexity" evidence="6">
    <location>
        <begin position="18"/>
        <end position="40"/>
    </location>
</feature>
<organism evidence="9 10">
    <name type="scientific">Kitasatospora nipponensis</name>
    <dbReference type="NCBI Taxonomy" id="258049"/>
    <lineage>
        <taxon>Bacteria</taxon>
        <taxon>Bacillati</taxon>
        <taxon>Actinomycetota</taxon>
        <taxon>Actinomycetes</taxon>
        <taxon>Kitasatosporales</taxon>
        <taxon>Streptomycetaceae</taxon>
        <taxon>Kitasatospora</taxon>
    </lineage>
</organism>
<evidence type="ECO:0000256" key="7">
    <source>
        <dbReference type="SAM" id="Phobius"/>
    </source>
</evidence>
<evidence type="ECO:0000256" key="1">
    <source>
        <dbReference type="ARBA" id="ARBA00004651"/>
    </source>
</evidence>
<dbReference type="InterPro" id="IPR010432">
    <property type="entry name" value="RDD"/>
</dbReference>
<name>A0ABN1WVI3_9ACTN</name>
<sequence length="224" mass="23544">MSYPPDPNNPYGQPQQAPYGVPQQQNPYGQPQQQAYGYPQQAAPGYGYPQQAAPGYGYPQAAPPVLASWGARVGASFIDFLVVGLPSTIGTIIGIGMVATSVAKSVTNCPTDSYGTPICPTPSSGITGGGMALILIGSLLSLILGIWQLVREGSTGQTIGKKAVGIRLVREMDGTTLGFGLAFVRRIAHALDSLLCGIGYLWPIWDDKGQTFADKVCNTLVIRA</sequence>
<proteinExistence type="predicted"/>
<keyword evidence="3 7" id="KW-0812">Transmembrane</keyword>
<evidence type="ECO:0000256" key="6">
    <source>
        <dbReference type="SAM" id="MobiDB-lite"/>
    </source>
</evidence>
<gene>
    <name evidence="9" type="ORF">GCM10009665_62360</name>
</gene>
<reference evidence="9 10" key="1">
    <citation type="journal article" date="2019" name="Int. J. Syst. Evol. Microbiol.">
        <title>The Global Catalogue of Microorganisms (GCM) 10K type strain sequencing project: providing services to taxonomists for standard genome sequencing and annotation.</title>
        <authorList>
            <consortium name="The Broad Institute Genomics Platform"/>
            <consortium name="The Broad Institute Genome Sequencing Center for Infectious Disease"/>
            <person name="Wu L."/>
            <person name="Ma J."/>
        </authorList>
    </citation>
    <scope>NUCLEOTIDE SEQUENCE [LARGE SCALE GENOMIC DNA]</scope>
    <source>
        <strain evidence="9 10">JCM 13004</strain>
    </source>
</reference>
<dbReference type="EMBL" id="BAAALF010000164">
    <property type="protein sequence ID" value="GAA1264474.1"/>
    <property type="molecule type" value="Genomic_DNA"/>
</dbReference>
<evidence type="ECO:0000256" key="4">
    <source>
        <dbReference type="ARBA" id="ARBA00022989"/>
    </source>
</evidence>
<feature type="transmembrane region" description="Helical" evidence="7">
    <location>
        <begin position="80"/>
        <end position="103"/>
    </location>
</feature>
<evidence type="ECO:0000256" key="2">
    <source>
        <dbReference type="ARBA" id="ARBA00022475"/>
    </source>
</evidence>